<evidence type="ECO:0000256" key="1">
    <source>
        <dbReference type="SAM" id="SignalP"/>
    </source>
</evidence>
<name>A0A0F5Q4R3_9HYPH</name>
<gene>
    <name evidence="2" type="ORF">WH87_16230</name>
</gene>
<feature type="signal peptide" evidence="1">
    <location>
        <begin position="1"/>
        <end position="20"/>
    </location>
</feature>
<keyword evidence="1" id="KW-0732">Signal</keyword>
<evidence type="ECO:0000313" key="2">
    <source>
        <dbReference type="EMBL" id="KKC35596.1"/>
    </source>
</evidence>
<proteinExistence type="predicted"/>
<accession>A0A0F5Q4R3</accession>
<dbReference type="AlphaFoldDB" id="A0A0F5Q4R3"/>
<dbReference type="Proteomes" id="UP000033411">
    <property type="component" value="Unassembled WGS sequence"/>
</dbReference>
<evidence type="ECO:0008006" key="4">
    <source>
        <dbReference type="Google" id="ProtNLM"/>
    </source>
</evidence>
<reference evidence="2 3" key="1">
    <citation type="submission" date="2015-03" db="EMBL/GenBank/DDBJ databases">
        <authorList>
            <person name="Lepp D."/>
            <person name="Hassan Y.I."/>
            <person name="Li X.-Z."/>
            <person name="Zhou T."/>
        </authorList>
    </citation>
    <scope>NUCLEOTIDE SEQUENCE [LARGE SCALE GENOMIC DNA]</scope>
    <source>
        <strain evidence="2 3">E84</strain>
    </source>
</reference>
<evidence type="ECO:0000313" key="3">
    <source>
        <dbReference type="Proteomes" id="UP000033411"/>
    </source>
</evidence>
<protein>
    <recommendedName>
        <fullName evidence="4">EF-hand domain-containing protein</fullName>
    </recommendedName>
</protein>
<dbReference type="OrthoDB" id="9815249at2"/>
<dbReference type="PATRIC" id="fig|1293439.3.peg.3311"/>
<dbReference type="STRING" id="1293439.WH87_16230"/>
<dbReference type="RefSeq" id="WP_046140506.1">
    <property type="nucleotide sequence ID" value="NZ_LANJ01000045.1"/>
</dbReference>
<organism evidence="2 3">
    <name type="scientific">Devosia epidermidihirudinis</name>
    <dbReference type="NCBI Taxonomy" id="1293439"/>
    <lineage>
        <taxon>Bacteria</taxon>
        <taxon>Pseudomonadati</taxon>
        <taxon>Pseudomonadota</taxon>
        <taxon>Alphaproteobacteria</taxon>
        <taxon>Hyphomicrobiales</taxon>
        <taxon>Devosiaceae</taxon>
        <taxon>Devosia</taxon>
    </lineage>
</organism>
<comment type="caution">
    <text evidence="2">The sequence shown here is derived from an EMBL/GenBank/DDBJ whole genome shotgun (WGS) entry which is preliminary data.</text>
</comment>
<feature type="chain" id="PRO_5002494144" description="EF-hand domain-containing protein" evidence="1">
    <location>
        <begin position="21"/>
        <end position="424"/>
    </location>
</feature>
<sequence>MKRLAGLALAATMLPLGAQAGEAGDAVVAHLYAGTASAGLSAANEACSTADSEACYGLGLLTLVTTYEGLSQDLYRYGATVPSNAAFELLMGGGGGSGPAPANLQPEKLTYDALRGVFDRFLSGLDDARDAFERAGEAGDYVITIDPLKVRIDFNGDGKVDEGETLAALLSQFDDNTFPPPAPTGKTKSKTPDEPLLTTVGFDRADALWFAGYTQIVAAPIDLLLAHDFSNFYNAYLHRVFPLSGLPMGEFNTAGDLFLGAETDASIADLIAGIHTLSFPVTDQARLAGVLDRLKAITDLSRQNWDAILAETDDNRELVPSPRQTSILPGHSVSQQTVDAWMATLDTIDEVLDGKLLVPHWRFAKGVDLKAYFDTAKQTDLVLLISGSAILPYLKDGPIADAQSFAKANEAFGADWLNYVFWFN</sequence>
<dbReference type="EMBL" id="LANJ01000045">
    <property type="protein sequence ID" value="KKC35596.1"/>
    <property type="molecule type" value="Genomic_DNA"/>
</dbReference>
<keyword evidence="3" id="KW-1185">Reference proteome</keyword>